<accession>A0A1C3IKP2</accession>
<dbReference type="GeneID" id="94232073"/>
<keyword evidence="3" id="KW-0830">Ubiquinone</keyword>
<keyword evidence="3" id="KW-0489">Methyltransferase</keyword>
<dbReference type="CDD" id="cd02440">
    <property type="entry name" value="AdoMet_MTases"/>
    <property type="match status" value="1"/>
</dbReference>
<organism evidence="3 4">
    <name type="scientific">Vibrio atlanticus</name>
    <dbReference type="NCBI Taxonomy" id="693153"/>
    <lineage>
        <taxon>Bacteria</taxon>
        <taxon>Pseudomonadati</taxon>
        <taxon>Pseudomonadota</taxon>
        <taxon>Gammaproteobacteria</taxon>
        <taxon>Vibrionales</taxon>
        <taxon>Vibrionaceae</taxon>
        <taxon>Vibrio</taxon>
    </lineage>
</organism>
<evidence type="ECO:0000256" key="1">
    <source>
        <dbReference type="ARBA" id="ARBA00022679"/>
    </source>
</evidence>
<dbReference type="RefSeq" id="WP_065678467.1">
    <property type="nucleotide sequence ID" value="NZ_AP025460.1"/>
</dbReference>
<dbReference type="SUPFAM" id="SSF53335">
    <property type="entry name" value="S-adenosyl-L-methionine-dependent methyltransferases"/>
    <property type="match status" value="1"/>
</dbReference>
<keyword evidence="1 3" id="KW-0808">Transferase</keyword>
<dbReference type="Pfam" id="PF13649">
    <property type="entry name" value="Methyltransf_25"/>
    <property type="match status" value="1"/>
</dbReference>
<dbReference type="Proteomes" id="UP000092876">
    <property type="component" value="Unassembled WGS sequence"/>
</dbReference>
<gene>
    <name evidence="3" type="primary">ubiG_2</name>
    <name evidence="3" type="ORF">VAT7223_00940</name>
</gene>
<dbReference type="GO" id="GO:0102208">
    <property type="term" value="F:2-polyprenyl-6-hydroxyphenol methylase activity"/>
    <property type="evidence" value="ECO:0007669"/>
    <property type="project" value="UniProtKB-EC"/>
</dbReference>
<dbReference type="InterPro" id="IPR029063">
    <property type="entry name" value="SAM-dependent_MTases_sf"/>
</dbReference>
<reference evidence="4" key="1">
    <citation type="submission" date="2016-06" db="EMBL/GenBank/DDBJ databases">
        <authorList>
            <person name="Rodrigo-Torres Lidia"/>
            <person name="Arahal R.David."/>
        </authorList>
    </citation>
    <scope>NUCLEOTIDE SEQUENCE [LARGE SCALE GENOMIC DNA]</scope>
    <source>
        <strain evidence="4">CECT 7223</strain>
    </source>
</reference>
<dbReference type="AlphaFoldDB" id="A0A1C3IKP2"/>
<evidence type="ECO:0000313" key="3">
    <source>
        <dbReference type="EMBL" id="SBS62000.1"/>
    </source>
</evidence>
<feature type="domain" description="Methyltransferase" evidence="2">
    <location>
        <begin position="42"/>
        <end position="136"/>
    </location>
</feature>
<dbReference type="Gene3D" id="3.40.50.150">
    <property type="entry name" value="Vaccinia Virus protein VP39"/>
    <property type="match status" value="1"/>
</dbReference>
<dbReference type="CDD" id="cd00085">
    <property type="entry name" value="HNHc"/>
    <property type="match status" value="1"/>
</dbReference>
<proteinExistence type="predicted"/>
<dbReference type="EC" id="2.1.1.222" evidence="3"/>
<dbReference type="InterPro" id="IPR041698">
    <property type="entry name" value="Methyltransf_25"/>
</dbReference>
<dbReference type="InterPro" id="IPR003615">
    <property type="entry name" value="HNH_nuc"/>
</dbReference>
<sequence>MSSSIPFYDKNAHTLCEQYNSVTFETVHKSWQAYWPLEGDKVLDVGAGSGRDALWMHKAGADVIAIEPSASLREQGSKYTSPSVTWIDDSLPSLSRTENLGMRFDLILVSAVWMHLASSHRERAFRKLSNLLAPNGKLVITLRHGDFQDSRQGYEVSVEELERLSKNSALLVRHVDDSQDTLNRSEVWWQTVVMTLPDDGSGDLNKVRHIIVNDNKSATYKLALLRTLLRIADAHSGAVIDRTDGKISLPVGLVALYWVRQFKRLIDIDIEGAGIQQNSNTSKGLGFVKENGWNKLKHLSADDLAIGSMFLGDEAKALQKLFSQTISTIKSGPVTFIYQGSKDNRLFDIYPPQKRRKSRESLVIDSEFLESFGYFTLDESLWECFRIYHSWIEPLVVNQWVMEMQRFELNRQRSISLQTYHDCLVWIDQNHDTRDVRKRVEQLRSERADIVSVWSGKSLKHDYHVDHCLPFAYWPNNDKWNLFPTTSKENLSKSDKVPTAEKLRASKFRILEWWQLAWSDSAHFEQQFFSEAALSLPNIPPQCRDFEEVFDAMGLQVRGVKSRLLINEWH</sequence>
<evidence type="ECO:0000259" key="2">
    <source>
        <dbReference type="Pfam" id="PF13649"/>
    </source>
</evidence>
<evidence type="ECO:0000313" key="4">
    <source>
        <dbReference type="Proteomes" id="UP000092876"/>
    </source>
</evidence>
<name>A0A1C3IKP2_9VIBR</name>
<dbReference type="PANTHER" id="PTHR43861">
    <property type="entry name" value="TRANS-ACONITATE 2-METHYLTRANSFERASE-RELATED"/>
    <property type="match status" value="1"/>
</dbReference>
<protein>
    <submittedName>
        <fullName evidence="3">Ubiquinone biosynthesis O-methyltransferase</fullName>
        <ecNumber evidence="3">2.1.1.222</ecNumber>
    </submittedName>
</protein>
<dbReference type="EMBL" id="FLQP01000014">
    <property type="protein sequence ID" value="SBS62000.1"/>
    <property type="molecule type" value="Genomic_DNA"/>
</dbReference>
<dbReference type="GO" id="GO:0032259">
    <property type="term" value="P:methylation"/>
    <property type="evidence" value="ECO:0007669"/>
    <property type="project" value="UniProtKB-KW"/>
</dbReference>